<comment type="caution">
    <text evidence="8">The sequence shown here is derived from an EMBL/GenBank/DDBJ whole genome shotgun (WGS) entry which is preliminary data.</text>
</comment>
<organism evidence="8 9">
    <name type="scientific">Dinghuibacter silviterrae</name>
    <dbReference type="NCBI Taxonomy" id="1539049"/>
    <lineage>
        <taxon>Bacteria</taxon>
        <taxon>Pseudomonadati</taxon>
        <taxon>Bacteroidota</taxon>
        <taxon>Chitinophagia</taxon>
        <taxon>Chitinophagales</taxon>
        <taxon>Chitinophagaceae</taxon>
        <taxon>Dinghuibacter</taxon>
    </lineage>
</organism>
<reference evidence="8 9" key="1">
    <citation type="submission" date="2019-03" db="EMBL/GenBank/DDBJ databases">
        <title>Genomic Encyclopedia of Type Strains, Phase IV (KMG-IV): sequencing the most valuable type-strain genomes for metagenomic binning, comparative biology and taxonomic classification.</title>
        <authorList>
            <person name="Goeker M."/>
        </authorList>
    </citation>
    <scope>NUCLEOTIDE SEQUENCE [LARGE SCALE GENOMIC DNA]</scope>
    <source>
        <strain evidence="8 9">DSM 100059</strain>
    </source>
</reference>
<evidence type="ECO:0000313" key="9">
    <source>
        <dbReference type="Proteomes" id="UP000294498"/>
    </source>
</evidence>
<gene>
    <name evidence="8" type="ORF">EDB95_4694</name>
</gene>
<dbReference type="InterPro" id="IPR033985">
    <property type="entry name" value="SusD-like_N"/>
</dbReference>
<dbReference type="InterPro" id="IPR011990">
    <property type="entry name" value="TPR-like_helical_dom_sf"/>
</dbReference>
<protein>
    <submittedName>
        <fullName evidence="8">Putative outer membrane starch-binding protein</fullName>
    </submittedName>
</protein>
<comment type="similarity">
    <text evidence="2">Belongs to the SusD family.</text>
</comment>
<evidence type="ECO:0000256" key="5">
    <source>
        <dbReference type="ARBA" id="ARBA00023237"/>
    </source>
</evidence>
<name>A0A4R8DHF2_9BACT</name>
<feature type="domain" description="SusD-like N-terminal" evidence="7">
    <location>
        <begin position="95"/>
        <end position="217"/>
    </location>
</feature>
<comment type="subcellular location">
    <subcellularLocation>
        <location evidence="1">Cell outer membrane</location>
    </subcellularLocation>
</comment>
<evidence type="ECO:0000259" key="7">
    <source>
        <dbReference type="Pfam" id="PF14322"/>
    </source>
</evidence>
<dbReference type="InterPro" id="IPR012944">
    <property type="entry name" value="SusD_RagB_dom"/>
</dbReference>
<feature type="domain" description="RagB/SusD" evidence="6">
    <location>
        <begin position="327"/>
        <end position="578"/>
    </location>
</feature>
<dbReference type="Pfam" id="PF07980">
    <property type="entry name" value="SusD_RagB"/>
    <property type="match status" value="1"/>
</dbReference>
<accession>A0A4R8DHF2</accession>
<dbReference type="SUPFAM" id="SSF48452">
    <property type="entry name" value="TPR-like"/>
    <property type="match status" value="1"/>
</dbReference>
<dbReference type="RefSeq" id="WP_133998044.1">
    <property type="nucleotide sequence ID" value="NZ_SODV01000002.1"/>
</dbReference>
<dbReference type="Proteomes" id="UP000294498">
    <property type="component" value="Unassembled WGS sequence"/>
</dbReference>
<dbReference type="OrthoDB" id="5694214at2"/>
<evidence type="ECO:0000256" key="2">
    <source>
        <dbReference type="ARBA" id="ARBA00006275"/>
    </source>
</evidence>
<keyword evidence="4" id="KW-0472">Membrane</keyword>
<evidence type="ECO:0000256" key="3">
    <source>
        <dbReference type="ARBA" id="ARBA00022729"/>
    </source>
</evidence>
<sequence>MKRTIASVILLASLTGCSKQLVQNPQTSLTDASFWNTPSDLSEACTYLYTFLPGLGTDDPTGNPTPAQDDYSNIGYGTGTVGVGDGSRIAPATSSEWTNFYKLIRAANNILQKSVTVTGDTGLIHQYLGEARFFRAWGYFELVKRFGDVPLVMRTLTLSDSLLYGPRTARETVIDSVYADLTYAAIYCPQPDIAQSKSEYGRVTATAALALESRVALFEGTWDKYHGGGNATAHLQIAVQAAQAVINGGKHTLFVASVPDSSYYYLFQYQTQPSTENQIVAGGNPTPGGTNFTYATNKEIILPKLYGVSLSNIISSHSYERGYLEQGNITASRGYVNAVLFKDGLPAGQSVYDSTYKQTSPLTEFRNRDPRMGMTLLSSANIWPQLQGIIPYIPGLLYKVRKYFIVQDWTNQTSFVNFLAIRYAEVLLNYAEATYELNGNISDADLNLTVNALRARATNNNPSVLPSLTNAFATANSLNLLTEIRRERTVELAFEGFHYWDELRWKTAETELPLAVEGPQYFGPPYQASVNNPILDANHFVILESAGKRSFNPARDYLWPLPTQQLALNPNLVQNPNW</sequence>
<keyword evidence="3" id="KW-0732">Signal</keyword>
<dbReference type="GO" id="GO:0009279">
    <property type="term" value="C:cell outer membrane"/>
    <property type="evidence" value="ECO:0007669"/>
    <property type="project" value="UniProtKB-SubCell"/>
</dbReference>
<dbReference type="Pfam" id="PF14322">
    <property type="entry name" value="SusD-like_3"/>
    <property type="match status" value="1"/>
</dbReference>
<evidence type="ECO:0000256" key="1">
    <source>
        <dbReference type="ARBA" id="ARBA00004442"/>
    </source>
</evidence>
<proteinExistence type="inferred from homology"/>
<keyword evidence="9" id="KW-1185">Reference proteome</keyword>
<dbReference type="EMBL" id="SODV01000002">
    <property type="protein sequence ID" value="TDW96858.1"/>
    <property type="molecule type" value="Genomic_DNA"/>
</dbReference>
<dbReference type="Gene3D" id="1.25.40.390">
    <property type="match status" value="1"/>
</dbReference>
<dbReference type="PROSITE" id="PS51257">
    <property type="entry name" value="PROKAR_LIPOPROTEIN"/>
    <property type="match status" value="1"/>
</dbReference>
<keyword evidence="5" id="KW-0998">Cell outer membrane</keyword>
<evidence type="ECO:0000313" key="8">
    <source>
        <dbReference type="EMBL" id="TDW96858.1"/>
    </source>
</evidence>
<evidence type="ECO:0000259" key="6">
    <source>
        <dbReference type="Pfam" id="PF07980"/>
    </source>
</evidence>
<dbReference type="AlphaFoldDB" id="A0A4R8DHF2"/>
<evidence type="ECO:0000256" key="4">
    <source>
        <dbReference type="ARBA" id="ARBA00023136"/>
    </source>
</evidence>